<comment type="caution">
    <text evidence="2">The sequence shown here is derived from an EMBL/GenBank/DDBJ whole genome shotgun (WGS) entry which is preliminary data.</text>
</comment>
<organism evidence="2 3">
    <name type="scientific">Chitinophaga tropicalis</name>
    <dbReference type="NCBI Taxonomy" id="2683588"/>
    <lineage>
        <taxon>Bacteria</taxon>
        <taxon>Pseudomonadati</taxon>
        <taxon>Bacteroidota</taxon>
        <taxon>Chitinophagia</taxon>
        <taxon>Chitinophagales</taxon>
        <taxon>Chitinophagaceae</taxon>
        <taxon>Chitinophaga</taxon>
    </lineage>
</organism>
<gene>
    <name evidence="2" type="ORF">GO493_08405</name>
</gene>
<proteinExistence type="predicted"/>
<dbReference type="EMBL" id="WRXN01000003">
    <property type="protein sequence ID" value="MVT08278.1"/>
    <property type="molecule type" value="Genomic_DNA"/>
</dbReference>
<evidence type="ECO:0000256" key="1">
    <source>
        <dbReference type="SAM" id="SignalP"/>
    </source>
</evidence>
<dbReference type="AlphaFoldDB" id="A0A7K1U1R3"/>
<feature type="chain" id="PRO_5029843778" description="DUF3805 domain-containing protein" evidence="1">
    <location>
        <begin position="22"/>
        <end position="184"/>
    </location>
</feature>
<evidence type="ECO:0008006" key="4">
    <source>
        <dbReference type="Google" id="ProtNLM"/>
    </source>
</evidence>
<accession>A0A7K1U1R3</accession>
<dbReference type="Proteomes" id="UP000461730">
    <property type="component" value="Unassembled WGS sequence"/>
</dbReference>
<keyword evidence="3" id="KW-1185">Reference proteome</keyword>
<feature type="signal peptide" evidence="1">
    <location>
        <begin position="1"/>
        <end position="21"/>
    </location>
</feature>
<keyword evidence="1" id="KW-0732">Signal</keyword>
<sequence length="184" mass="21474">MKLIQLLFIALIIFANCTAQKKTSTITGGEYDKNKNQTNYFVLPYGSASIPGKWVKTRYNEISKQQFLESDDSITIAIAFTAISAYEFNKRKAKKGFEFTKAFYEWDSEYYVNTVKLNQEKVESDEERNYIIWRAFGEVNNATVDTYFLFGEKNGAARNFSIMITDKWTREEKIKFLKELYLGK</sequence>
<reference evidence="2 3" key="1">
    <citation type="submission" date="2019-12" db="EMBL/GenBank/DDBJ databases">
        <title>Chitinophaga sp. strain ysch24 (GDMCC 1.1355), whole genome shotgun sequence.</title>
        <authorList>
            <person name="Zhang X."/>
        </authorList>
    </citation>
    <scope>NUCLEOTIDE SEQUENCE [LARGE SCALE GENOMIC DNA]</scope>
    <source>
        <strain evidence="3">ysch24</strain>
    </source>
</reference>
<dbReference type="RefSeq" id="WP_157305701.1">
    <property type="nucleotide sequence ID" value="NZ_WRXN01000003.1"/>
</dbReference>
<evidence type="ECO:0000313" key="3">
    <source>
        <dbReference type="Proteomes" id="UP000461730"/>
    </source>
</evidence>
<protein>
    <recommendedName>
        <fullName evidence="4">DUF3805 domain-containing protein</fullName>
    </recommendedName>
</protein>
<name>A0A7K1U1R3_9BACT</name>
<evidence type="ECO:0000313" key="2">
    <source>
        <dbReference type="EMBL" id="MVT08278.1"/>
    </source>
</evidence>